<organism evidence="2 3">
    <name type="scientific">Agromyces seonyuensis</name>
    <dbReference type="NCBI Taxonomy" id="2662446"/>
    <lineage>
        <taxon>Bacteria</taxon>
        <taxon>Bacillati</taxon>
        <taxon>Actinomycetota</taxon>
        <taxon>Actinomycetes</taxon>
        <taxon>Micrococcales</taxon>
        <taxon>Microbacteriaceae</taxon>
        <taxon>Agromyces</taxon>
    </lineage>
</organism>
<sequence>MTIDWGAFGVVLIAALIVTAIVVSLYSLGLRLLTVSGRTPIVAPAEFTDAIAIITPAELEKAEKRAAKAARKSPLTEREKRFAYLGAYGCFGLSALAVLIGIWLIVGENVMHHLGL</sequence>
<name>A0A6I4NUQ5_9MICO</name>
<keyword evidence="1" id="KW-1133">Transmembrane helix</keyword>
<dbReference type="Proteomes" id="UP000438182">
    <property type="component" value="Unassembled WGS sequence"/>
</dbReference>
<dbReference type="RefSeq" id="WP_160423368.1">
    <property type="nucleotide sequence ID" value="NZ_WSTA01000017.1"/>
</dbReference>
<keyword evidence="3" id="KW-1185">Reference proteome</keyword>
<reference evidence="2 3" key="1">
    <citation type="submission" date="2019-12" db="EMBL/GenBank/DDBJ databases">
        <authorList>
            <person name="Kim Y.S."/>
        </authorList>
    </citation>
    <scope>NUCLEOTIDE SEQUENCE [LARGE SCALE GENOMIC DNA]</scope>
    <source>
        <strain evidence="2 3">MMS17-SY077</strain>
    </source>
</reference>
<evidence type="ECO:0000256" key="1">
    <source>
        <dbReference type="SAM" id="Phobius"/>
    </source>
</evidence>
<feature type="transmembrane region" description="Helical" evidence="1">
    <location>
        <begin position="82"/>
        <end position="106"/>
    </location>
</feature>
<gene>
    <name evidence="2" type="ORF">GB864_05635</name>
</gene>
<dbReference type="AlphaFoldDB" id="A0A6I4NUQ5"/>
<keyword evidence="1" id="KW-0812">Transmembrane</keyword>
<evidence type="ECO:0000313" key="2">
    <source>
        <dbReference type="EMBL" id="MWB98030.1"/>
    </source>
</evidence>
<protein>
    <submittedName>
        <fullName evidence="2">Peptidase</fullName>
    </submittedName>
</protein>
<proteinExistence type="predicted"/>
<evidence type="ECO:0000313" key="3">
    <source>
        <dbReference type="Proteomes" id="UP000438182"/>
    </source>
</evidence>
<accession>A0A6I4NUQ5</accession>
<dbReference type="EMBL" id="WSTA01000017">
    <property type="protein sequence ID" value="MWB98030.1"/>
    <property type="molecule type" value="Genomic_DNA"/>
</dbReference>
<feature type="transmembrane region" description="Helical" evidence="1">
    <location>
        <begin position="6"/>
        <end position="28"/>
    </location>
</feature>
<keyword evidence="1" id="KW-0472">Membrane</keyword>
<comment type="caution">
    <text evidence="2">The sequence shown here is derived from an EMBL/GenBank/DDBJ whole genome shotgun (WGS) entry which is preliminary data.</text>
</comment>